<dbReference type="AlphaFoldDB" id="A0A3Q7HN21"/>
<evidence type="ECO:0000256" key="1">
    <source>
        <dbReference type="ARBA" id="ARBA00004123"/>
    </source>
</evidence>
<accession>A0A3Q7HN21</accession>
<dbReference type="InParanoid" id="A0A3Q7HN21"/>
<sequence>MMGLAYDCLLNPQRAIRMTFQNEILKPLIQPPSTARTGALLIYSGSFSMTMAAFLTRLKSNNLVRFRGMIQDMLGNELYVGMYKDGETWRTNKFGEFFQLPMAIGSSPDMRAWEQRLLYCIPILRQNSWIEYSSKPLPNPSSESSSPQREKCHREVDTTMDDIDMQVLVHRIAIHQHLIKLLDFVLIQQRENGIASNSSNLGDTPTANVGSATSVLPYFDRTSLSCLLKIYDSPESDLNLNDFFEFIGVLTFDTEFSVDKNVDNDFMGYLGYDDTQTQMPPTKYILLFFQVHVRVDSTAVGKLSLNLTCFNKETLSVYGHRLNLALKNLLPFTQCLPLTVDYRNKIPLAPQKNYQTNRSAASGLLQLVEGSHLTIDETQSQEERLNPIGFENARVLQRQKVIMD</sequence>
<dbReference type="GO" id="GO:0006301">
    <property type="term" value="P:DNA damage tolerance"/>
    <property type="evidence" value="ECO:0007669"/>
    <property type="project" value="EnsemblPlants"/>
</dbReference>
<comment type="subcellular location">
    <subcellularLocation>
        <location evidence="1">Nucleus</location>
    </subcellularLocation>
</comment>
<evidence type="ECO:0000313" key="4">
    <source>
        <dbReference type="Proteomes" id="UP000004994"/>
    </source>
</evidence>
<dbReference type="Proteomes" id="UP000004994">
    <property type="component" value="Chromosome 6"/>
</dbReference>
<dbReference type="GO" id="GO:0007062">
    <property type="term" value="P:sister chromatid cohesion"/>
    <property type="evidence" value="ECO:0007669"/>
    <property type="project" value="EnsemblPlants"/>
</dbReference>
<name>A0A3Q7HN21_SOLLC</name>
<dbReference type="STRING" id="4081.A0A3Q7HN21"/>
<dbReference type="PANTHER" id="PTHR13489:SF0">
    <property type="entry name" value="MINI-CHROMOSOME MAINTENANCE COMPLEX-BINDING PROTEIN"/>
    <property type="match status" value="1"/>
</dbReference>
<proteinExistence type="predicted"/>
<evidence type="ECO:0008006" key="5">
    <source>
        <dbReference type="Google" id="ProtNLM"/>
    </source>
</evidence>
<dbReference type="PaxDb" id="4081-Solyc06g050200.1.1"/>
<evidence type="ECO:0000256" key="2">
    <source>
        <dbReference type="ARBA" id="ARBA00023242"/>
    </source>
</evidence>
<protein>
    <recommendedName>
        <fullName evidence="5">Mini-chromosome maintenance complex-binding protein</fullName>
    </recommendedName>
</protein>
<dbReference type="FunCoup" id="A0A3Q7HN21">
    <property type="interactions" value="2911"/>
</dbReference>
<dbReference type="GO" id="GO:0005634">
    <property type="term" value="C:nucleus"/>
    <property type="evidence" value="ECO:0007669"/>
    <property type="project" value="UniProtKB-SubCell"/>
</dbReference>
<dbReference type="InterPro" id="IPR019140">
    <property type="entry name" value="MCM_complex-bd"/>
</dbReference>
<dbReference type="Gramene" id="Solyc06g050180.2.1">
    <property type="protein sequence ID" value="Solyc06g050180.2.1"/>
    <property type="gene ID" value="Solyc06g050180.2"/>
</dbReference>
<keyword evidence="4" id="KW-1185">Reference proteome</keyword>
<reference evidence="3" key="1">
    <citation type="journal article" date="2012" name="Nature">
        <title>The tomato genome sequence provides insights into fleshy fruit evolution.</title>
        <authorList>
            <consortium name="Tomato Genome Consortium"/>
        </authorList>
    </citation>
    <scope>NUCLEOTIDE SEQUENCE [LARGE SCALE GENOMIC DNA]</scope>
    <source>
        <strain evidence="3">cv. Heinz 1706</strain>
    </source>
</reference>
<reference evidence="3" key="2">
    <citation type="submission" date="2019-01" db="UniProtKB">
        <authorList>
            <consortium name="EnsemblPlants"/>
        </authorList>
    </citation>
    <scope>IDENTIFICATION</scope>
    <source>
        <strain evidence="3">cv. Heinz 1706</strain>
    </source>
</reference>
<keyword evidence="2" id="KW-0539">Nucleus</keyword>
<dbReference type="PANTHER" id="PTHR13489">
    <property type="entry name" value="MINI-CHROMOSOME MAINTENANCE COMPLEX-BINDING PROTEIN"/>
    <property type="match status" value="1"/>
</dbReference>
<dbReference type="Pfam" id="PF09739">
    <property type="entry name" value="MCM_bind"/>
    <property type="match status" value="2"/>
</dbReference>
<dbReference type="EnsemblPlants" id="Solyc06g050180.2.1">
    <property type="protein sequence ID" value="Solyc06g050180.2.1"/>
    <property type="gene ID" value="Solyc06g050180.2"/>
</dbReference>
<evidence type="ECO:0000313" key="3">
    <source>
        <dbReference type="EnsemblPlants" id="Solyc06g050180.2.1"/>
    </source>
</evidence>
<organism evidence="3">
    <name type="scientific">Solanum lycopersicum</name>
    <name type="common">Tomato</name>
    <name type="synonym">Lycopersicon esculentum</name>
    <dbReference type="NCBI Taxonomy" id="4081"/>
    <lineage>
        <taxon>Eukaryota</taxon>
        <taxon>Viridiplantae</taxon>
        <taxon>Streptophyta</taxon>
        <taxon>Embryophyta</taxon>
        <taxon>Tracheophyta</taxon>
        <taxon>Spermatophyta</taxon>
        <taxon>Magnoliopsida</taxon>
        <taxon>eudicotyledons</taxon>
        <taxon>Gunneridae</taxon>
        <taxon>Pentapetalae</taxon>
        <taxon>asterids</taxon>
        <taxon>lamiids</taxon>
        <taxon>Solanales</taxon>
        <taxon>Solanaceae</taxon>
        <taxon>Solanoideae</taxon>
        <taxon>Solaneae</taxon>
        <taxon>Solanum</taxon>
        <taxon>Solanum subgen. Lycopersicon</taxon>
    </lineage>
</organism>
<dbReference type="GO" id="GO:0006260">
    <property type="term" value="P:DNA replication"/>
    <property type="evidence" value="ECO:0007669"/>
    <property type="project" value="EnsemblPlants"/>
</dbReference>